<dbReference type="Proteomes" id="UP000377595">
    <property type="component" value="Unassembled WGS sequence"/>
</dbReference>
<evidence type="ECO:0000259" key="2">
    <source>
        <dbReference type="Pfam" id="PF00561"/>
    </source>
</evidence>
<dbReference type="InterPro" id="IPR050471">
    <property type="entry name" value="AB_hydrolase"/>
</dbReference>
<feature type="compositionally biased region" description="Low complexity" evidence="1">
    <location>
        <begin position="79"/>
        <end position="88"/>
    </location>
</feature>
<sequence length="395" mass="41816">MQLTAPPVPDLAASLANRTILSIAALRDRARQRSGAANRPGVTSTAVRREAWSARGPTRRSAPEAQMTGFPRQHRPDGTTDATATETGRSSGGLAPAGERDLILAHVGAATVEYRMHGGSPGGPGTVVVLHGGHMRAQLALGEDVFTGARFRVLVPSRPGYGRTPLSPAAAGGTVTDFADAIARLCRDRGIDQVAAVVGISAGGRTALTMAARHPDLVRRVILQSPVGFLPWPDRRTHLGGRIVFHPRIEAITWALLRTAIRLAPEPALRLLTRDLSLLPAGQVLAGLTPADRATLTHLYVSMRSGRGFVADMLPVADCTADVGQPTLIIATRNDRSVPFAHAQSLAAAISRAELVESRADSHMIWFSPDYPAIAAKIRAFLLTDHDTASGHLNA</sequence>
<organism evidence="3 4">
    <name type="scientific">Acrocarpospora pleiomorpha</name>
    <dbReference type="NCBI Taxonomy" id="90975"/>
    <lineage>
        <taxon>Bacteria</taxon>
        <taxon>Bacillati</taxon>
        <taxon>Actinomycetota</taxon>
        <taxon>Actinomycetes</taxon>
        <taxon>Streptosporangiales</taxon>
        <taxon>Streptosporangiaceae</taxon>
        <taxon>Acrocarpospora</taxon>
    </lineage>
</organism>
<dbReference type="PANTHER" id="PTHR43433:SF1">
    <property type="entry name" value="BLL5160 PROTEIN"/>
    <property type="match status" value="1"/>
</dbReference>
<dbReference type="PANTHER" id="PTHR43433">
    <property type="entry name" value="HYDROLASE, ALPHA/BETA FOLD FAMILY PROTEIN"/>
    <property type="match status" value="1"/>
</dbReference>
<gene>
    <name evidence="3" type="ORF">Aple_003200</name>
</gene>
<proteinExistence type="predicted"/>
<feature type="region of interest" description="Disordered" evidence="1">
    <location>
        <begin position="29"/>
        <end position="96"/>
    </location>
</feature>
<dbReference type="GO" id="GO:0003824">
    <property type="term" value="F:catalytic activity"/>
    <property type="evidence" value="ECO:0007669"/>
    <property type="project" value="UniProtKB-ARBA"/>
</dbReference>
<dbReference type="PRINTS" id="PR00111">
    <property type="entry name" value="ABHYDROLASE"/>
</dbReference>
<dbReference type="InterPro" id="IPR029058">
    <property type="entry name" value="AB_hydrolase_fold"/>
</dbReference>
<keyword evidence="4" id="KW-1185">Reference proteome</keyword>
<dbReference type="SUPFAM" id="SSF53474">
    <property type="entry name" value="alpha/beta-Hydrolases"/>
    <property type="match status" value="1"/>
</dbReference>
<dbReference type="Pfam" id="PF00561">
    <property type="entry name" value="Abhydrolase_1"/>
    <property type="match status" value="1"/>
</dbReference>
<feature type="domain" description="AB hydrolase-1" evidence="2">
    <location>
        <begin position="127"/>
        <end position="365"/>
    </location>
</feature>
<dbReference type="AlphaFoldDB" id="A0A5M3X6V8"/>
<accession>A0A5M3X6V8</accession>
<dbReference type="InterPro" id="IPR000073">
    <property type="entry name" value="AB_hydrolase_1"/>
</dbReference>
<name>A0A5M3X6V8_9ACTN</name>
<dbReference type="EMBL" id="BLAF01000004">
    <property type="protein sequence ID" value="GES17425.1"/>
    <property type="molecule type" value="Genomic_DNA"/>
</dbReference>
<dbReference type="Gene3D" id="3.40.50.1820">
    <property type="entry name" value="alpha/beta hydrolase"/>
    <property type="match status" value="1"/>
</dbReference>
<protein>
    <recommendedName>
        <fullName evidence="2">AB hydrolase-1 domain-containing protein</fullName>
    </recommendedName>
</protein>
<evidence type="ECO:0000256" key="1">
    <source>
        <dbReference type="SAM" id="MobiDB-lite"/>
    </source>
</evidence>
<comment type="caution">
    <text evidence="3">The sequence shown here is derived from an EMBL/GenBank/DDBJ whole genome shotgun (WGS) entry which is preliminary data.</text>
</comment>
<evidence type="ECO:0000313" key="4">
    <source>
        <dbReference type="Proteomes" id="UP000377595"/>
    </source>
</evidence>
<reference evidence="3 4" key="1">
    <citation type="submission" date="2019-10" db="EMBL/GenBank/DDBJ databases">
        <title>Whole genome shotgun sequence of Acrocarpospora pleiomorpha NBRC 16267.</title>
        <authorList>
            <person name="Ichikawa N."/>
            <person name="Kimura A."/>
            <person name="Kitahashi Y."/>
            <person name="Komaki H."/>
            <person name="Oguchi A."/>
        </authorList>
    </citation>
    <scope>NUCLEOTIDE SEQUENCE [LARGE SCALE GENOMIC DNA]</scope>
    <source>
        <strain evidence="3 4">NBRC 16267</strain>
    </source>
</reference>
<evidence type="ECO:0000313" key="3">
    <source>
        <dbReference type="EMBL" id="GES17425.1"/>
    </source>
</evidence>